<dbReference type="Pfam" id="PF13927">
    <property type="entry name" value="Ig_3"/>
    <property type="match status" value="1"/>
</dbReference>
<accession>A0A5Y8M1L9</accession>
<dbReference type="AlphaFoldDB" id="A0A5Y8M1L9"/>
<dbReference type="Gene3D" id="2.60.40.10">
    <property type="entry name" value="Immunoglobulins"/>
    <property type="match status" value="1"/>
</dbReference>
<dbReference type="InterPro" id="IPR011855">
    <property type="entry name" value="Phgtail_TP901_1"/>
</dbReference>
<evidence type="ECO:0000259" key="1">
    <source>
        <dbReference type="PROSITE" id="PS50835"/>
    </source>
</evidence>
<comment type="caution">
    <text evidence="2">The sequence shown here is derived from an EMBL/GenBank/DDBJ whole genome shotgun (WGS) entry which is preliminary data.</text>
</comment>
<protein>
    <recommendedName>
        <fullName evidence="1">Ig-like domain-containing protein</fullName>
    </recommendedName>
</protein>
<dbReference type="PROSITE" id="PS50835">
    <property type="entry name" value="IG_LIKE"/>
    <property type="match status" value="1"/>
</dbReference>
<dbReference type="EMBL" id="AAKBAD010000007">
    <property type="protein sequence ID" value="ECQ4762160.1"/>
    <property type="molecule type" value="Genomic_DNA"/>
</dbReference>
<feature type="domain" description="Ig-like" evidence="1">
    <location>
        <begin position="157"/>
        <end position="240"/>
    </location>
</feature>
<dbReference type="InterPro" id="IPR007110">
    <property type="entry name" value="Ig-like_dom"/>
</dbReference>
<dbReference type="InterPro" id="IPR036179">
    <property type="entry name" value="Ig-like_dom_sf"/>
</dbReference>
<name>A0A5Y8M1L9_SALER</name>
<reference evidence="2" key="1">
    <citation type="submission" date="2019-08" db="EMBL/GenBank/DDBJ databases">
        <authorList>
            <consortium name="PulseNet: The National Subtyping Network for Foodborne Disease Surveillance"/>
            <person name="Tarr C.L."/>
            <person name="Trees E."/>
            <person name="Katz L.S."/>
            <person name="Carleton-Romer H.A."/>
            <person name="Stroika S."/>
            <person name="Kucerova Z."/>
            <person name="Roache K.F."/>
            <person name="Sabol A.L."/>
            <person name="Besser J."/>
            <person name="Gerner-Smidt P."/>
        </authorList>
    </citation>
    <scope>NUCLEOTIDE SEQUENCE</scope>
    <source>
        <strain evidence="2">PNUSAS094923</strain>
    </source>
</reference>
<organism evidence="2">
    <name type="scientific">Salmonella enterica</name>
    <name type="common">Salmonella choleraesuis</name>
    <dbReference type="NCBI Taxonomy" id="28901"/>
    <lineage>
        <taxon>Bacteria</taxon>
        <taxon>Pseudomonadati</taxon>
        <taxon>Pseudomonadota</taxon>
        <taxon>Gammaproteobacteria</taxon>
        <taxon>Enterobacterales</taxon>
        <taxon>Enterobacteriaceae</taxon>
        <taxon>Salmonella</taxon>
    </lineage>
</organism>
<proteinExistence type="predicted"/>
<gene>
    <name evidence="2" type="ORF">F0B93_18530</name>
</gene>
<sequence length="244" mass="25875">MACESGAFTGRDVVVYYAIGCPEVQPAANQYRRLGMMRGKTTGVEWDTADATADQSAAYTQENLVTYKNVSFSGDGVTRKEDAYAQNALKRHVYNPPAATSSQPYVWFKIISPNDITEGPFLVTSWEDESPHDDVATWSLEASSAGLVDVRDVGEVITVTSQPVDKALTEGQTLTLTVAAAATDNSPLTYQWQKDGSDISGATSATYTKANVAEADEGSYACIVSSPTAGSVTSNPATVTVSAD</sequence>
<dbReference type="SUPFAM" id="SSF48726">
    <property type="entry name" value="Immunoglobulin"/>
    <property type="match status" value="1"/>
</dbReference>
<dbReference type="Pfam" id="PF06199">
    <property type="entry name" value="Phage_tail_2"/>
    <property type="match status" value="1"/>
</dbReference>
<dbReference type="InterPro" id="IPR003599">
    <property type="entry name" value="Ig_sub"/>
</dbReference>
<evidence type="ECO:0000313" key="2">
    <source>
        <dbReference type="EMBL" id="ECQ4762160.1"/>
    </source>
</evidence>
<dbReference type="InterPro" id="IPR013783">
    <property type="entry name" value="Ig-like_fold"/>
</dbReference>
<dbReference type="SMART" id="SM00409">
    <property type="entry name" value="IG"/>
    <property type="match status" value="1"/>
</dbReference>